<sequence>MKQAMDSSEQDDDSMSDEQSAGDSPENISDESSSHRRSEKQSEYDVSADMMTLGAVV</sequence>
<dbReference type="Proteomes" id="UP001154282">
    <property type="component" value="Unassembled WGS sequence"/>
</dbReference>
<organism evidence="2 3">
    <name type="scientific">Linum tenue</name>
    <dbReference type="NCBI Taxonomy" id="586396"/>
    <lineage>
        <taxon>Eukaryota</taxon>
        <taxon>Viridiplantae</taxon>
        <taxon>Streptophyta</taxon>
        <taxon>Embryophyta</taxon>
        <taxon>Tracheophyta</taxon>
        <taxon>Spermatophyta</taxon>
        <taxon>Magnoliopsida</taxon>
        <taxon>eudicotyledons</taxon>
        <taxon>Gunneridae</taxon>
        <taxon>Pentapetalae</taxon>
        <taxon>rosids</taxon>
        <taxon>fabids</taxon>
        <taxon>Malpighiales</taxon>
        <taxon>Linaceae</taxon>
        <taxon>Linum</taxon>
    </lineage>
</organism>
<name>A0AAV0S2Y4_9ROSI</name>
<keyword evidence="3" id="KW-1185">Reference proteome</keyword>
<feature type="compositionally biased region" description="Basic and acidic residues" evidence="1">
    <location>
        <begin position="32"/>
        <end position="43"/>
    </location>
</feature>
<gene>
    <name evidence="2" type="ORF">LITE_LOCUS51307</name>
</gene>
<dbReference type="AlphaFoldDB" id="A0AAV0S2Y4"/>
<evidence type="ECO:0000256" key="1">
    <source>
        <dbReference type="SAM" id="MobiDB-lite"/>
    </source>
</evidence>
<feature type="region of interest" description="Disordered" evidence="1">
    <location>
        <begin position="1"/>
        <end position="57"/>
    </location>
</feature>
<comment type="caution">
    <text evidence="2">The sequence shown here is derived from an EMBL/GenBank/DDBJ whole genome shotgun (WGS) entry which is preliminary data.</text>
</comment>
<feature type="non-terminal residue" evidence="2">
    <location>
        <position position="57"/>
    </location>
</feature>
<evidence type="ECO:0000313" key="3">
    <source>
        <dbReference type="Proteomes" id="UP001154282"/>
    </source>
</evidence>
<dbReference type="EMBL" id="CAMGYJ010000011">
    <property type="protein sequence ID" value="CAI0627529.1"/>
    <property type="molecule type" value="Genomic_DNA"/>
</dbReference>
<proteinExistence type="predicted"/>
<reference evidence="2" key="1">
    <citation type="submission" date="2022-08" db="EMBL/GenBank/DDBJ databases">
        <authorList>
            <person name="Gutierrez-Valencia J."/>
        </authorList>
    </citation>
    <scope>NUCLEOTIDE SEQUENCE</scope>
</reference>
<accession>A0AAV0S2Y4</accession>
<protein>
    <submittedName>
        <fullName evidence="2">Uncharacterized protein</fullName>
    </submittedName>
</protein>
<evidence type="ECO:0000313" key="2">
    <source>
        <dbReference type="EMBL" id="CAI0627529.1"/>
    </source>
</evidence>